<gene>
    <name evidence="2" type="ORF">KQX54_000495</name>
</gene>
<evidence type="ECO:0000256" key="1">
    <source>
        <dbReference type="SAM" id="MobiDB-lite"/>
    </source>
</evidence>
<dbReference type="AlphaFoldDB" id="A0AAV7HUA0"/>
<evidence type="ECO:0000313" key="2">
    <source>
        <dbReference type="EMBL" id="KAH0533517.1"/>
    </source>
</evidence>
<reference evidence="2 3" key="1">
    <citation type="journal article" date="2021" name="J. Hered.">
        <title>A chromosome-level genome assembly of the parasitoid wasp, Cotesia glomerata (Hymenoptera: Braconidae).</title>
        <authorList>
            <person name="Pinto B.J."/>
            <person name="Weis J.J."/>
            <person name="Gamble T."/>
            <person name="Ode P.J."/>
            <person name="Paul R."/>
            <person name="Zaspel J.M."/>
        </authorList>
    </citation>
    <scope>NUCLEOTIDE SEQUENCE [LARGE SCALE GENOMIC DNA]</scope>
    <source>
        <strain evidence="2">CgM1</strain>
    </source>
</reference>
<protein>
    <submittedName>
        <fullName evidence="2">Uncharacterized protein</fullName>
    </submittedName>
</protein>
<evidence type="ECO:0000313" key="3">
    <source>
        <dbReference type="Proteomes" id="UP000826195"/>
    </source>
</evidence>
<feature type="region of interest" description="Disordered" evidence="1">
    <location>
        <begin position="1"/>
        <end position="21"/>
    </location>
</feature>
<keyword evidence="3" id="KW-1185">Reference proteome</keyword>
<accession>A0AAV7HUA0</accession>
<comment type="caution">
    <text evidence="2">The sequence shown here is derived from an EMBL/GenBank/DDBJ whole genome shotgun (WGS) entry which is preliminary data.</text>
</comment>
<organism evidence="2 3">
    <name type="scientific">Cotesia glomerata</name>
    <name type="common">Lepidopteran parasitic wasp</name>
    <name type="synonym">Apanteles glomeratus</name>
    <dbReference type="NCBI Taxonomy" id="32391"/>
    <lineage>
        <taxon>Eukaryota</taxon>
        <taxon>Metazoa</taxon>
        <taxon>Ecdysozoa</taxon>
        <taxon>Arthropoda</taxon>
        <taxon>Hexapoda</taxon>
        <taxon>Insecta</taxon>
        <taxon>Pterygota</taxon>
        <taxon>Neoptera</taxon>
        <taxon>Endopterygota</taxon>
        <taxon>Hymenoptera</taxon>
        <taxon>Apocrita</taxon>
        <taxon>Ichneumonoidea</taxon>
        <taxon>Braconidae</taxon>
        <taxon>Microgastrinae</taxon>
        <taxon>Cotesia</taxon>
    </lineage>
</organism>
<name>A0AAV7HUA0_COTGL</name>
<dbReference type="Proteomes" id="UP000826195">
    <property type="component" value="Unassembled WGS sequence"/>
</dbReference>
<sequence>MKDNRHGREEEEVTMVTGTRGRTFGSDGSIADVFTSQVLLNRIENASELFIESTVQGVLKRPKSISGPKKKYFLRHGAEQVKLFYQSISLH</sequence>
<dbReference type="EMBL" id="JAHXZJ010003145">
    <property type="protein sequence ID" value="KAH0533517.1"/>
    <property type="molecule type" value="Genomic_DNA"/>
</dbReference>
<proteinExistence type="predicted"/>